<dbReference type="AlphaFoldDB" id="A0A415EYF8"/>
<organism evidence="1 2">
    <name type="scientific">Enterococcus casseliflavus</name>
    <name type="common">Enterococcus flavescens</name>
    <dbReference type="NCBI Taxonomy" id="37734"/>
    <lineage>
        <taxon>Bacteria</taxon>
        <taxon>Bacillati</taxon>
        <taxon>Bacillota</taxon>
        <taxon>Bacilli</taxon>
        <taxon>Lactobacillales</taxon>
        <taxon>Enterococcaceae</taxon>
        <taxon>Enterococcus</taxon>
    </lineage>
</organism>
<dbReference type="EMBL" id="QRMZ01000001">
    <property type="protein sequence ID" value="RHK08342.1"/>
    <property type="molecule type" value="Genomic_DNA"/>
</dbReference>
<name>A0A415EYF8_ENTCA</name>
<reference evidence="1 2" key="1">
    <citation type="submission" date="2018-08" db="EMBL/GenBank/DDBJ databases">
        <title>A genome reference for cultivated species of the human gut microbiota.</title>
        <authorList>
            <person name="Zou Y."/>
            <person name="Xue W."/>
            <person name="Luo G."/>
        </authorList>
    </citation>
    <scope>NUCLEOTIDE SEQUENCE [LARGE SCALE GENOMIC DNA]</scope>
    <source>
        <strain evidence="1 2">AF48-16</strain>
    </source>
</reference>
<evidence type="ECO:0000313" key="2">
    <source>
        <dbReference type="Proteomes" id="UP000286288"/>
    </source>
</evidence>
<evidence type="ECO:0000313" key="1">
    <source>
        <dbReference type="EMBL" id="RHK08342.1"/>
    </source>
</evidence>
<gene>
    <name evidence="1" type="ORF">DW084_01380</name>
</gene>
<accession>A0A415EYF8</accession>
<protein>
    <submittedName>
        <fullName evidence="1">Uncharacterized protein</fullName>
    </submittedName>
</protein>
<sequence length="60" mass="6897">MTVMLAARFLNVLPLIQRGVDSFTSKKPHDIVEGRNEPLVEWEVSYKWKKKSLPNKSRAG</sequence>
<proteinExistence type="predicted"/>
<dbReference type="Proteomes" id="UP000286288">
    <property type="component" value="Unassembled WGS sequence"/>
</dbReference>
<comment type="caution">
    <text evidence="1">The sequence shown here is derived from an EMBL/GenBank/DDBJ whole genome shotgun (WGS) entry which is preliminary data.</text>
</comment>